<accession>A0A0E2YY30</accession>
<keyword evidence="1" id="KW-1133">Transmembrane helix</keyword>
<comment type="caution">
    <text evidence="2">The sequence shown here is derived from an EMBL/GenBank/DDBJ whole genome shotgun (WGS) entry which is preliminary data.</text>
</comment>
<feature type="transmembrane region" description="Helical" evidence="1">
    <location>
        <begin position="29"/>
        <end position="47"/>
    </location>
</feature>
<proteinExistence type="predicted"/>
<evidence type="ECO:0000313" key="3">
    <source>
        <dbReference type="Proteomes" id="UP000028839"/>
    </source>
</evidence>
<organism evidence="2 3">
    <name type="scientific">Nitrosococcus oceani C-27</name>
    <dbReference type="NCBI Taxonomy" id="314279"/>
    <lineage>
        <taxon>Bacteria</taxon>
        <taxon>Pseudomonadati</taxon>
        <taxon>Pseudomonadota</taxon>
        <taxon>Gammaproteobacteria</taxon>
        <taxon>Chromatiales</taxon>
        <taxon>Chromatiaceae</taxon>
        <taxon>Nitrosococcus</taxon>
    </lineage>
</organism>
<dbReference type="Proteomes" id="UP000028839">
    <property type="component" value="Unassembled WGS sequence"/>
</dbReference>
<keyword evidence="1" id="KW-0472">Membrane</keyword>
<dbReference type="EMBL" id="JPGN01000087">
    <property type="protein sequence ID" value="KFI18119.1"/>
    <property type="molecule type" value="Genomic_DNA"/>
</dbReference>
<sequence>MIYLFLFYFSFAIILYFVARKKGREPVFWAGLGFFFGPLALFILFFSKEPQLPKVSKTGKKLPRRSGKRAA</sequence>
<evidence type="ECO:0000313" key="2">
    <source>
        <dbReference type="EMBL" id="KFI18119.1"/>
    </source>
</evidence>
<evidence type="ECO:0000256" key="1">
    <source>
        <dbReference type="SAM" id="Phobius"/>
    </source>
</evidence>
<gene>
    <name evidence="2" type="ORF">IB75_15595</name>
</gene>
<dbReference type="AlphaFoldDB" id="A0A0E2YY30"/>
<name>A0A0E2YY30_9GAMM</name>
<keyword evidence="1" id="KW-0812">Transmembrane</keyword>
<protein>
    <submittedName>
        <fullName evidence="2">Uncharacterized protein</fullName>
    </submittedName>
</protein>
<dbReference type="HOGENOM" id="CLU_2808067_0_0_6"/>
<reference evidence="2 3" key="1">
    <citation type="submission" date="2014-07" db="EMBL/GenBank/DDBJ databases">
        <title>Comparative analysis of Nitrosococcus oceani genome inventories of strains from Pacific and Atlantic gyres.</title>
        <authorList>
            <person name="Lim C.K."/>
            <person name="Wang L."/>
            <person name="Sayavedra-Soto L.A."/>
            <person name="Klotz M.G."/>
        </authorList>
    </citation>
    <scope>NUCLEOTIDE SEQUENCE [LARGE SCALE GENOMIC DNA]</scope>
    <source>
        <strain evidence="2 3">C-27</strain>
    </source>
</reference>